<feature type="transmembrane region" description="Helical" evidence="8">
    <location>
        <begin position="204"/>
        <end position="226"/>
    </location>
</feature>
<evidence type="ECO:0000256" key="6">
    <source>
        <dbReference type="ARBA" id="ARBA00022989"/>
    </source>
</evidence>
<keyword evidence="7 8" id="KW-0472">Membrane</keyword>
<feature type="transmembrane region" description="Helical" evidence="8">
    <location>
        <begin position="113"/>
        <end position="134"/>
    </location>
</feature>
<dbReference type="Gene3D" id="1.10.3720.10">
    <property type="entry name" value="MetI-like"/>
    <property type="match status" value="1"/>
</dbReference>
<feature type="transmembrane region" description="Helical" evidence="8">
    <location>
        <begin position="23"/>
        <end position="52"/>
    </location>
</feature>
<dbReference type="Proteomes" id="UP001501074">
    <property type="component" value="Unassembled WGS sequence"/>
</dbReference>
<feature type="transmembrane region" description="Helical" evidence="8">
    <location>
        <begin position="233"/>
        <end position="255"/>
    </location>
</feature>
<dbReference type="InterPro" id="IPR035906">
    <property type="entry name" value="MetI-like_sf"/>
</dbReference>
<dbReference type="PANTHER" id="PTHR42929:SF1">
    <property type="entry name" value="INNER MEMBRANE ABC TRANSPORTER PERMEASE PROTEIN YDCU-RELATED"/>
    <property type="match status" value="1"/>
</dbReference>
<accession>A0ABP7AFW5</accession>
<comment type="caution">
    <text evidence="10">The sequence shown here is derived from an EMBL/GenBank/DDBJ whole genome shotgun (WGS) entry which is preliminary data.</text>
</comment>
<name>A0ABP7AFW5_9ACTN</name>
<dbReference type="PROSITE" id="PS50928">
    <property type="entry name" value="ABC_TM1"/>
    <property type="match status" value="1"/>
</dbReference>
<dbReference type="PANTHER" id="PTHR42929">
    <property type="entry name" value="INNER MEMBRANE ABC TRANSPORTER PERMEASE PROTEIN YDCU-RELATED-RELATED"/>
    <property type="match status" value="1"/>
</dbReference>
<organism evidence="10 11">
    <name type="scientific">Kineosporia mesophila</name>
    <dbReference type="NCBI Taxonomy" id="566012"/>
    <lineage>
        <taxon>Bacteria</taxon>
        <taxon>Bacillati</taxon>
        <taxon>Actinomycetota</taxon>
        <taxon>Actinomycetes</taxon>
        <taxon>Kineosporiales</taxon>
        <taxon>Kineosporiaceae</taxon>
        <taxon>Kineosporia</taxon>
    </lineage>
</organism>
<evidence type="ECO:0000256" key="7">
    <source>
        <dbReference type="ARBA" id="ARBA00023136"/>
    </source>
</evidence>
<keyword evidence="4" id="KW-1003">Cell membrane</keyword>
<comment type="subcellular location">
    <subcellularLocation>
        <location evidence="1 8">Cell membrane</location>
        <topology evidence="1 8">Multi-pass membrane protein</topology>
    </subcellularLocation>
</comment>
<dbReference type="SUPFAM" id="SSF161098">
    <property type="entry name" value="MetI-like"/>
    <property type="match status" value="1"/>
</dbReference>
<evidence type="ECO:0000256" key="8">
    <source>
        <dbReference type="RuleBase" id="RU363032"/>
    </source>
</evidence>
<evidence type="ECO:0000256" key="3">
    <source>
        <dbReference type="ARBA" id="ARBA00022448"/>
    </source>
</evidence>
<evidence type="ECO:0000256" key="5">
    <source>
        <dbReference type="ARBA" id="ARBA00022692"/>
    </source>
</evidence>
<dbReference type="Pfam" id="PF00528">
    <property type="entry name" value="BPD_transp_1"/>
    <property type="match status" value="1"/>
</dbReference>
<feature type="transmembrane region" description="Helical" evidence="8">
    <location>
        <begin position="81"/>
        <end position="101"/>
    </location>
</feature>
<keyword evidence="3 8" id="KW-0813">Transport</keyword>
<feature type="transmembrane region" description="Helical" evidence="8">
    <location>
        <begin position="267"/>
        <end position="287"/>
    </location>
</feature>
<evidence type="ECO:0000256" key="2">
    <source>
        <dbReference type="ARBA" id="ARBA00007069"/>
    </source>
</evidence>
<sequence>MTSTPVDGEPAARSSRTGRRVPLSWLGVVPFLAYIGLFLLLPTVLVVVQAFADPDGRPTLDNVRALSESYVLTAFWRSIELSFVTALIGAVLGALLAYLLVSGPADGFVRRVATAAAGVLAQFGGVTLAFAFIVSVGNQGLITLLLQNIGIGASGGWLYQMSGLIVVYLYFQIPLMVLVFLPALDGVKPQWREATESLGGNSWAYWRHVAVPLLTPPFLGAFLLLFANAFAAYATAAALISQGGVIIPLQIRAAITSETVLGRENVANALALGMVVVVAVAMALYSWMQRRSARWLR</sequence>
<protein>
    <submittedName>
        <fullName evidence="10">ABC transporter permease subunit</fullName>
    </submittedName>
</protein>
<dbReference type="RefSeq" id="WP_231488582.1">
    <property type="nucleotide sequence ID" value="NZ_BAAAZO010000011.1"/>
</dbReference>
<feature type="transmembrane region" description="Helical" evidence="8">
    <location>
        <begin position="140"/>
        <end position="159"/>
    </location>
</feature>
<evidence type="ECO:0000313" key="10">
    <source>
        <dbReference type="EMBL" id="GAA3631324.1"/>
    </source>
</evidence>
<dbReference type="CDD" id="cd06261">
    <property type="entry name" value="TM_PBP2"/>
    <property type="match status" value="1"/>
</dbReference>
<evidence type="ECO:0000259" key="9">
    <source>
        <dbReference type="PROSITE" id="PS50928"/>
    </source>
</evidence>
<gene>
    <name evidence="10" type="ORF">GCM10022223_56710</name>
</gene>
<dbReference type="InterPro" id="IPR000515">
    <property type="entry name" value="MetI-like"/>
</dbReference>
<evidence type="ECO:0000256" key="1">
    <source>
        <dbReference type="ARBA" id="ARBA00004651"/>
    </source>
</evidence>
<keyword evidence="6 8" id="KW-1133">Transmembrane helix</keyword>
<evidence type="ECO:0000256" key="4">
    <source>
        <dbReference type="ARBA" id="ARBA00022475"/>
    </source>
</evidence>
<evidence type="ECO:0000313" key="11">
    <source>
        <dbReference type="Proteomes" id="UP001501074"/>
    </source>
</evidence>
<feature type="domain" description="ABC transmembrane type-1" evidence="9">
    <location>
        <begin position="75"/>
        <end position="285"/>
    </location>
</feature>
<proteinExistence type="inferred from homology"/>
<keyword evidence="5 8" id="KW-0812">Transmembrane</keyword>
<keyword evidence="11" id="KW-1185">Reference proteome</keyword>
<reference evidence="11" key="1">
    <citation type="journal article" date="2019" name="Int. J. Syst. Evol. Microbiol.">
        <title>The Global Catalogue of Microorganisms (GCM) 10K type strain sequencing project: providing services to taxonomists for standard genome sequencing and annotation.</title>
        <authorList>
            <consortium name="The Broad Institute Genomics Platform"/>
            <consortium name="The Broad Institute Genome Sequencing Center for Infectious Disease"/>
            <person name="Wu L."/>
            <person name="Ma J."/>
        </authorList>
    </citation>
    <scope>NUCLEOTIDE SEQUENCE [LARGE SCALE GENOMIC DNA]</scope>
    <source>
        <strain evidence="11">JCM 16902</strain>
    </source>
</reference>
<dbReference type="EMBL" id="BAAAZO010000011">
    <property type="protein sequence ID" value="GAA3631324.1"/>
    <property type="molecule type" value="Genomic_DNA"/>
</dbReference>
<comment type="similarity">
    <text evidence="2">Belongs to the binding-protein-dependent transport system permease family. CysTW subfamily.</text>
</comment>
<feature type="transmembrane region" description="Helical" evidence="8">
    <location>
        <begin position="166"/>
        <end position="184"/>
    </location>
</feature>